<dbReference type="Proteomes" id="UP001148629">
    <property type="component" value="Unassembled WGS sequence"/>
</dbReference>
<organism evidence="1 2">
    <name type="scientific">Fusarium decemcellulare</name>
    <dbReference type="NCBI Taxonomy" id="57161"/>
    <lineage>
        <taxon>Eukaryota</taxon>
        <taxon>Fungi</taxon>
        <taxon>Dikarya</taxon>
        <taxon>Ascomycota</taxon>
        <taxon>Pezizomycotina</taxon>
        <taxon>Sordariomycetes</taxon>
        <taxon>Hypocreomycetidae</taxon>
        <taxon>Hypocreales</taxon>
        <taxon>Nectriaceae</taxon>
        <taxon>Fusarium</taxon>
        <taxon>Fusarium decemcellulare species complex</taxon>
    </lineage>
</organism>
<keyword evidence="2" id="KW-1185">Reference proteome</keyword>
<protein>
    <submittedName>
        <fullName evidence="1">Uncharacterized protein</fullName>
    </submittedName>
</protein>
<evidence type="ECO:0000313" key="1">
    <source>
        <dbReference type="EMBL" id="KAJ3500321.1"/>
    </source>
</evidence>
<comment type="caution">
    <text evidence="1">The sequence shown here is derived from an EMBL/GenBank/DDBJ whole genome shotgun (WGS) entry which is preliminary data.</text>
</comment>
<dbReference type="EMBL" id="JANRMS010005944">
    <property type="protein sequence ID" value="KAJ3500321.1"/>
    <property type="molecule type" value="Genomic_DNA"/>
</dbReference>
<sequence>MAAAQESVAKMPVKVEEPAKKKASIRYPFWFGGSASSMAACVTHPLDLVKVRFLPALCAVCDPSSKHSHAHRLLRSGSRCALAMRPRTWSALSSTSSEMTAL</sequence>
<gene>
    <name evidence="1" type="ORF">NM208_g17172</name>
</gene>
<accession>A0ACC1R8M6</accession>
<proteinExistence type="predicted"/>
<name>A0ACC1R8M6_9HYPO</name>
<evidence type="ECO:0000313" key="2">
    <source>
        <dbReference type="Proteomes" id="UP001148629"/>
    </source>
</evidence>
<reference evidence="1" key="1">
    <citation type="submission" date="2022-08" db="EMBL/GenBank/DDBJ databases">
        <title>Genome Sequence of Fusarium decemcellulare.</title>
        <authorList>
            <person name="Buettner E."/>
        </authorList>
    </citation>
    <scope>NUCLEOTIDE SEQUENCE</scope>
    <source>
        <strain evidence="1">Babe19</strain>
    </source>
</reference>